<evidence type="ECO:0000313" key="4">
    <source>
        <dbReference type="Proteomes" id="UP000308133"/>
    </source>
</evidence>
<dbReference type="CDD" id="cd05233">
    <property type="entry name" value="SDR_c"/>
    <property type="match status" value="1"/>
</dbReference>
<keyword evidence="1" id="KW-0560">Oxidoreductase</keyword>
<name>A0A4V6DV34_9PEZI</name>
<dbReference type="SUPFAM" id="SSF51735">
    <property type="entry name" value="NAD(P)-binding Rossmann-fold domains"/>
    <property type="match status" value="1"/>
</dbReference>
<dbReference type="InterPro" id="IPR002347">
    <property type="entry name" value="SDR_fam"/>
</dbReference>
<dbReference type="PANTHER" id="PTHR47534:SF2">
    <property type="entry name" value="KETOREDUCTASE (KR) DOMAIN-CONTAINING PROTEIN-RELATED"/>
    <property type="match status" value="1"/>
</dbReference>
<dbReference type="InterPro" id="IPR036291">
    <property type="entry name" value="NAD(P)-bd_dom_sf"/>
</dbReference>
<gene>
    <name evidence="3" type="ORF">C1H76_0886</name>
</gene>
<dbReference type="Pfam" id="PF00106">
    <property type="entry name" value="adh_short"/>
    <property type="match status" value="1"/>
</dbReference>
<dbReference type="PANTHER" id="PTHR47534">
    <property type="entry name" value="YALI0E05731P"/>
    <property type="match status" value="1"/>
</dbReference>
<feature type="region of interest" description="Disordered" evidence="2">
    <location>
        <begin position="359"/>
        <end position="385"/>
    </location>
</feature>
<dbReference type="Gene3D" id="3.40.50.720">
    <property type="entry name" value="NAD(P)-binding Rossmann-like Domain"/>
    <property type="match status" value="1"/>
</dbReference>
<dbReference type="Proteomes" id="UP000308133">
    <property type="component" value="Unassembled WGS sequence"/>
</dbReference>
<reference evidence="3 4" key="1">
    <citation type="submission" date="2018-02" db="EMBL/GenBank/DDBJ databases">
        <title>Draft genome sequences of Elsinoe sp., causing black scab on jojoba.</title>
        <authorList>
            <person name="Stodart B."/>
            <person name="Jeffress S."/>
            <person name="Ash G."/>
            <person name="Arun Chinnappa K."/>
        </authorList>
    </citation>
    <scope>NUCLEOTIDE SEQUENCE [LARGE SCALE GENOMIC DNA]</scope>
    <source>
        <strain evidence="3 4">Hillstone_2</strain>
    </source>
</reference>
<sequence length="385" mass="42812">MGNWGSHEFNRGIYSFNISSLLFSETAHSIPIDVVRESNLKASCLEGLVGVFVGGTNGVGASTLKEFFECTIRPKAYIVGRNEKNAQELIEDVTGASYDAECHFIKADVTLLKNVDDVCDQIMQKEKKLNILFLSAGFMSMRGRTESSEGLDKKMAINFYTRMRFIYNLMPLLTDAAKQNELSRVLSVLAAGSEGHIRTDDLSLKHNYTVHACMAHCVVMNDFMMEEYAKRYPLTAFSHSYPGTIKSGITNELGGPARLAVKILYAVSSPWIIHLKESGERHFFQITSAMYPPRRGQSGIPIPDGQEVCEGSDGEKGSGAYLLDWDAQSTGDQEILKPYRDSGMGPKIWDHTMEVFRTSLSKKRPADSPAEPEFRPRPPVGWRAG</sequence>
<dbReference type="InterPro" id="IPR052228">
    <property type="entry name" value="Sec_Metab_Biosynth_Oxidored"/>
</dbReference>
<evidence type="ECO:0000256" key="2">
    <source>
        <dbReference type="SAM" id="MobiDB-lite"/>
    </source>
</evidence>
<dbReference type="EMBL" id="PTQR01000011">
    <property type="protein sequence ID" value="TKX26732.1"/>
    <property type="molecule type" value="Genomic_DNA"/>
</dbReference>
<accession>A0A4V6DV34</accession>
<evidence type="ECO:0000256" key="1">
    <source>
        <dbReference type="ARBA" id="ARBA00023002"/>
    </source>
</evidence>
<dbReference type="AlphaFoldDB" id="A0A4V6DV34"/>
<comment type="caution">
    <text evidence="3">The sequence shown here is derived from an EMBL/GenBank/DDBJ whole genome shotgun (WGS) entry which is preliminary data.</text>
</comment>
<organism evidence="3 4">
    <name type="scientific">Elsinoe australis</name>
    <dbReference type="NCBI Taxonomy" id="40998"/>
    <lineage>
        <taxon>Eukaryota</taxon>
        <taxon>Fungi</taxon>
        <taxon>Dikarya</taxon>
        <taxon>Ascomycota</taxon>
        <taxon>Pezizomycotina</taxon>
        <taxon>Dothideomycetes</taxon>
        <taxon>Dothideomycetidae</taxon>
        <taxon>Myriangiales</taxon>
        <taxon>Elsinoaceae</taxon>
        <taxon>Elsinoe</taxon>
    </lineage>
</organism>
<dbReference type="GO" id="GO:0016491">
    <property type="term" value="F:oxidoreductase activity"/>
    <property type="evidence" value="ECO:0007669"/>
    <property type="project" value="UniProtKB-KW"/>
</dbReference>
<proteinExistence type="predicted"/>
<protein>
    <submittedName>
        <fullName evidence="3">Uncharacterized protein</fullName>
    </submittedName>
</protein>
<evidence type="ECO:0000313" key="3">
    <source>
        <dbReference type="EMBL" id="TKX26732.1"/>
    </source>
</evidence>